<keyword evidence="3" id="KW-0540">Nuclease</keyword>
<dbReference type="InterPro" id="IPR029060">
    <property type="entry name" value="PIN-like_dom_sf"/>
</dbReference>
<dbReference type="Proteomes" id="UP000034307">
    <property type="component" value="Unassembled WGS sequence"/>
</dbReference>
<reference evidence="9 10" key="1">
    <citation type="journal article" date="2015" name="Nature">
        <title>rRNA introns, odd ribosomes, and small enigmatic genomes across a large radiation of phyla.</title>
        <authorList>
            <person name="Brown C.T."/>
            <person name="Hug L.A."/>
            <person name="Thomas B.C."/>
            <person name="Sharon I."/>
            <person name="Castelle C.J."/>
            <person name="Singh A."/>
            <person name="Wilkins M.J."/>
            <person name="Williams K.H."/>
            <person name="Banfield J.F."/>
        </authorList>
    </citation>
    <scope>NUCLEOTIDE SEQUENCE [LARGE SCALE GENOMIC DNA]</scope>
</reference>
<dbReference type="InterPro" id="IPR050556">
    <property type="entry name" value="Type_II_TA_system_RNase"/>
</dbReference>
<dbReference type="InterPro" id="IPR002716">
    <property type="entry name" value="PIN_dom"/>
</dbReference>
<keyword evidence="5" id="KW-0378">Hydrolase</keyword>
<dbReference type="CDD" id="cd09881">
    <property type="entry name" value="PIN_VapC4-5_FitB-like"/>
    <property type="match status" value="1"/>
</dbReference>
<keyword evidence="4" id="KW-0479">Metal-binding</keyword>
<proteinExistence type="inferred from homology"/>
<dbReference type="Gene3D" id="3.40.50.1010">
    <property type="entry name" value="5'-nuclease"/>
    <property type="match status" value="1"/>
</dbReference>
<name>A0A0G1RJI2_9BACT</name>
<dbReference type="PANTHER" id="PTHR33653:SF1">
    <property type="entry name" value="RIBONUCLEASE VAPC2"/>
    <property type="match status" value="1"/>
</dbReference>
<dbReference type="GO" id="GO:0004518">
    <property type="term" value="F:nuclease activity"/>
    <property type="evidence" value="ECO:0007669"/>
    <property type="project" value="UniProtKB-KW"/>
</dbReference>
<dbReference type="GO" id="GO:0046872">
    <property type="term" value="F:metal ion binding"/>
    <property type="evidence" value="ECO:0007669"/>
    <property type="project" value="UniProtKB-KW"/>
</dbReference>
<dbReference type="Pfam" id="PF01850">
    <property type="entry name" value="PIN"/>
    <property type="match status" value="1"/>
</dbReference>
<dbReference type="STRING" id="1618358.UX80_C0022G0012"/>
<protein>
    <submittedName>
        <fullName evidence="9">Putative ribonuclease VapC</fullName>
    </submittedName>
</protein>
<evidence type="ECO:0000256" key="7">
    <source>
        <dbReference type="ARBA" id="ARBA00038093"/>
    </source>
</evidence>
<dbReference type="PANTHER" id="PTHR33653">
    <property type="entry name" value="RIBONUCLEASE VAPC2"/>
    <property type="match status" value="1"/>
</dbReference>
<accession>A0A0G1RJI2</accession>
<evidence type="ECO:0000259" key="8">
    <source>
        <dbReference type="Pfam" id="PF01850"/>
    </source>
</evidence>
<dbReference type="GO" id="GO:0016787">
    <property type="term" value="F:hydrolase activity"/>
    <property type="evidence" value="ECO:0007669"/>
    <property type="project" value="UniProtKB-KW"/>
</dbReference>
<organism evidence="9 10">
    <name type="scientific">Candidatus Amesbacteria bacterium GW2011_GWA2_47_11b</name>
    <dbReference type="NCBI Taxonomy" id="1618358"/>
    <lineage>
        <taxon>Bacteria</taxon>
        <taxon>Candidatus Amesiibacteriota</taxon>
    </lineage>
</organism>
<evidence type="ECO:0000313" key="10">
    <source>
        <dbReference type="Proteomes" id="UP000034307"/>
    </source>
</evidence>
<dbReference type="EMBL" id="LCNO01000022">
    <property type="protein sequence ID" value="KKU57232.1"/>
    <property type="molecule type" value="Genomic_DNA"/>
</dbReference>
<feature type="domain" description="PIN" evidence="8">
    <location>
        <begin position="13"/>
        <end position="136"/>
    </location>
</feature>
<evidence type="ECO:0000256" key="1">
    <source>
        <dbReference type="ARBA" id="ARBA00001946"/>
    </source>
</evidence>
<comment type="cofactor">
    <cofactor evidence="1">
        <name>Mg(2+)</name>
        <dbReference type="ChEBI" id="CHEBI:18420"/>
    </cofactor>
</comment>
<evidence type="ECO:0000256" key="6">
    <source>
        <dbReference type="ARBA" id="ARBA00022842"/>
    </source>
</evidence>
<evidence type="ECO:0000256" key="2">
    <source>
        <dbReference type="ARBA" id="ARBA00022649"/>
    </source>
</evidence>
<dbReference type="SUPFAM" id="SSF88723">
    <property type="entry name" value="PIN domain-like"/>
    <property type="match status" value="1"/>
</dbReference>
<sequence>MHTSNLSMFGTMILLDTSAIIGLAGNKKWIVGILEKYPKENLFISVITIAEVKTGRFLSKNKNEAVSRFLNESINQGLVSAINIDQAVAEEFAKLQSRLLNKGLPLSPFDGLIAATALCRKARLATSDADFSRVKELKTITP</sequence>
<dbReference type="AlphaFoldDB" id="A0A0G1RJI2"/>
<gene>
    <name evidence="9" type="ORF">UX80_C0022G0012</name>
</gene>
<comment type="caution">
    <text evidence="9">The sequence shown here is derived from an EMBL/GenBank/DDBJ whole genome shotgun (WGS) entry which is preliminary data.</text>
</comment>
<comment type="similarity">
    <text evidence="7">Belongs to the PINc/VapC protein family.</text>
</comment>
<keyword evidence="6" id="KW-0460">Magnesium</keyword>
<evidence type="ECO:0000256" key="4">
    <source>
        <dbReference type="ARBA" id="ARBA00022723"/>
    </source>
</evidence>
<evidence type="ECO:0000313" key="9">
    <source>
        <dbReference type="EMBL" id="KKU57232.1"/>
    </source>
</evidence>
<keyword evidence="2" id="KW-1277">Toxin-antitoxin system</keyword>
<evidence type="ECO:0000256" key="3">
    <source>
        <dbReference type="ARBA" id="ARBA00022722"/>
    </source>
</evidence>
<evidence type="ECO:0000256" key="5">
    <source>
        <dbReference type="ARBA" id="ARBA00022801"/>
    </source>
</evidence>